<evidence type="ECO:0000313" key="4">
    <source>
        <dbReference type="Proteomes" id="UP001164746"/>
    </source>
</evidence>
<name>A0ABY7FVM9_MYAAR</name>
<dbReference type="Pfam" id="PF16174">
    <property type="entry name" value="IHABP4_N"/>
    <property type="match status" value="1"/>
</dbReference>
<dbReference type="EMBL" id="CP111024">
    <property type="protein sequence ID" value="WAR23231.1"/>
    <property type="molecule type" value="Genomic_DNA"/>
</dbReference>
<evidence type="ECO:0000256" key="1">
    <source>
        <dbReference type="SAM" id="MobiDB-lite"/>
    </source>
</evidence>
<reference evidence="3" key="1">
    <citation type="submission" date="2022-11" db="EMBL/GenBank/DDBJ databases">
        <title>Centuries of genome instability and evolution in soft-shell clam transmissible cancer (bioRxiv).</title>
        <authorList>
            <person name="Hart S.F.M."/>
            <person name="Yonemitsu M.A."/>
            <person name="Giersch R.M."/>
            <person name="Beal B.F."/>
            <person name="Arriagada G."/>
            <person name="Davis B.W."/>
            <person name="Ostrander E.A."/>
            <person name="Goff S.P."/>
            <person name="Metzger M.J."/>
        </authorList>
    </citation>
    <scope>NUCLEOTIDE SEQUENCE</scope>
    <source>
        <strain evidence="3">MELC-2E11</strain>
        <tissue evidence="3">Siphon/mantle</tissue>
    </source>
</reference>
<protein>
    <recommendedName>
        <fullName evidence="2">Intracellular hyaluronan-binding protein 4 N-terminal domain-containing protein</fullName>
    </recommendedName>
</protein>
<proteinExistence type="predicted"/>
<gene>
    <name evidence="3" type="ORF">MAR_036900</name>
</gene>
<organism evidence="3 4">
    <name type="scientific">Mya arenaria</name>
    <name type="common">Soft-shell clam</name>
    <dbReference type="NCBI Taxonomy" id="6604"/>
    <lineage>
        <taxon>Eukaryota</taxon>
        <taxon>Metazoa</taxon>
        <taxon>Spiralia</taxon>
        <taxon>Lophotrochozoa</taxon>
        <taxon>Mollusca</taxon>
        <taxon>Bivalvia</taxon>
        <taxon>Autobranchia</taxon>
        <taxon>Heteroconchia</taxon>
        <taxon>Euheterodonta</taxon>
        <taxon>Imparidentia</taxon>
        <taxon>Neoheterodontei</taxon>
        <taxon>Myida</taxon>
        <taxon>Myoidea</taxon>
        <taxon>Myidae</taxon>
        <taxon>Mya</taxon>
    </lineage>
</organism>
<feature type="compositionally biased region" description="Basic and acidic residues" evidence="1">
    <location>
        <begin position="32"/>
        <end position="47"/>
    </location>
</feature>
<sequence>MDAIYGINVKNKFDLFCDEDVDPLDILAQAENAKKTDQDKKKKDDKAKKNKAAKKQVLKQENKNKLNEEIKPEKEGNVFYNVVFFSSGVHVFCNSMLP</sequence>
<accession>A0ABY7FVM9</accession>
<feature type="compositionally biased region" description="Basic residues" evidence="1">
    <location>
        <begin position="48"/>
        <end position="57"/>
    </location>
</feature>
<dbReference type="InterPro" id="IPR032381">
    <property type="entry name" value="IHABP4_N"/>
</dbReference>
<feature type="region of interest" description="Disordered" evidence="1">
    <location>
        <begin position="31"/>
        <end position="66"/>
    </location>
</feature>
<feature type="domain" description="Intracellular hyaluronan-binding protein 4 N-terminal" evidence="2">
    <location>
        <begin position="1"/>
        <end position="72"/>
    </location>
</feature>
<dbReference type="Proteomes" id="UP001164746">
    <property type="component" value="Chromosome 13"/>
</dbReference>
<evidence type="ECO:0000259" key="2">
    <source>
        <dbReference type="Pfam" id="PF16174"/>
    </source>
</evidence>
<keyword evidence="4" id="KW-1185">Reference proteome</keyword>
<evidence type="ECO:0000313" key="3">
    <source>
        <dbReference type="EMBL" id="WAR23231.1"/>
    </source>
</evidence>